<keyword evidence="1" id="KW-1133">Transmembrane helix</keyword>
<gene>
    <name evidence="2" type="ORF">GCM10007857_89000</name>
</gene>
<keyword evidence="3" id="KW-1185">Reference proteome</keyword>
<evidence type="ECO:0000313" key="3">
    <source>
        <dbReference type="Proteomes" id="UP001156905"/>
    </source>
</evidence>
<proteinExistence type="predicted"/>
<dbReference type="PANTHER" id="PTHR37319:SF1">
    <property type="entry name" value="TRANSPOSASE TN5 DIMERISATION DOMAIN-CONTAINING PROTEIN"/>
    <property type="match status" value="1"/>
</dbReference>
<dbReference type="PANTHER" id="PTHR37319">
    <property type="entry name" value="TRANSPOSASE"/>
    <property type="match status" value="1"/>
</dbReference>
<dbReference type="Gene3D" id="1.10.740.10">
    <property type="entry name" value="Transferase Inhibitor Protein From Tn5, Chain"/>
    <property type="match status" value="1"/>
</dbReference>
<reference evidence="3" key="1">
    <citation type="journal article" date="2019" name="Int. J. Syst. Evol. Microbiol.">
        <title>The Global Catalogue of Microorganisms (GCM) 10K type strain sequencing project: providing services to taxonomists for standard genome sequencing and annotation.</title>
        <authorList>
            <consortium name="The Broad Institute Genomics Platform"/>
            <consortium name="The Broad Institute Genome Sequencing Center for Infectious Disease"/>
            <person name="Wu L."/>
            <person name="Ma J."/>
        </authorList>
    </citation>
    <scope>NUCLEOTIDE SEQUENCE [LARGE SCALE GENOMIC DNA]</scope>
    <source>
        <strain evidence="3">NBRC 102520</strain>
    </source>
</reference>
<feature type="transmembrane region" description="Helical" evidence="1">
    <location>
        <begin position="7"/>
        <end position="26"/>
    </location>
</feature>
<dbReference type="InterPro" id="IPR014737">
    <property type="entry name" value="Transposase_Tn5-like_C"/>
</dbReference>
<dbReference type="Proteomes" id="UP001156905">
    <property type="component" value="Unassembled WGS sequence"/>
</dbReference>
<name>A0ABQ6BCV2_9BRAD</name>
<dbReference type="InterPro" id="IPR012337">
    <property type="entry name" value="RNaseH-like_sf"/>
</dbReference>
<dbReference type="RefSeq" id="WP_284276140.1">
    <property type="nucleotide sequence ID" value="NZ_BSOW01000070.1"/>
</dbReference>
<accession>A0ABQ6BCV2</accession>
<protein>
    <recommendedName>
        <fullName evidence="4">Transposase</fullName>
    </recommendedName>
</protein>
<sequence>MRTAERLVNLIAVFCIVSWRAFWMTMLNRSSPQTALTDPEIRLLDHLVKGRSGDCSRRSTLSHYVIKIAQLGGYLARANDPPPGNTVIWRGLSRLTDIELGAAIGAKFYGNWK</sequence>
<dbReference type="SUPFAM" id="SSF53098">
    <property type="entry name" value="Ribonuclease H-like"/>
    <property type="match status" value="1"/>
</dbReference>
<evidence type="ECO:0000313" key="2">
    <source>
        <dbReference type="EMBL" id="GLR92180.1"/>
    </source>
</evidence>
<evidence type="ECO:0008006" key="4">
    <source>
        <dbReference type="Google" id="ProtNLM"/>
    </source>
</evidence>
<comment type="caution">
    <text evidence="2">The sequence shown here is derived from an EMBL/GenBank/DDBJ whole genome shotgun (WGS) entry which is preliminary data.</text>
</comment>
<keyword evidence="1" id="KW-0812">Transmembrane</keyword>
<evidence type="ECO:0000256" key="1">
    <source>
        <dbReference type="SAM" id="Phobius"/>
    </source>
</evidence>
<organism evidence="2 3">
    <name type="scientific">Bradyrhizobium iriomotense</name>
    <dbReference type="NCBI Taxonomy" id="441950"/>
    <lineage>
        <taxon>Bacteria</taxon>
        <taxon>Pseudomonadati</taxon>
        <taxon>Pseudomonadota</taxon>
        <taxon>Alphaproteobacteria</taxon>
        <taxon>Hyphomicrobiales</taxon>
        <taxon>Nitrobacteraceae</taxon>
        <taxon>Bradyrhizobium</taxon>
    </lineage>
</organism>
<keyword evidence="1" id="KW-0472">Membrane</keyword>
<dbReference type="EMBL" id="BSOW01000070">
    <property type="protein sequence ID" value="GLR92180.1"/>
    <property type="molecule type" value="Genomic_DNA"/>
</dbReference>
<dbReference type="InterPro" id="IPR047768">
    <property type="entry name" value="Tn5p-like"/>
</dbReference>